<comment type="caution">
    <text evidence="2">The sequence shown here is derived from an EMBL/GenBank/DDBJ whole genome shotgun (WGS) entry which is preliminary data.</text>
</comment>
<keyword evidence="1" id="KW-0812">Transmembrane</keyword>
<organism evidence="2 3">
    <name type="scientific">Hydrangea phyllody phytoplasma</name>
    <dbReference type="NCBI Taxonomy" id="238673"/>
    <lineage>
        <taxon>Bacteria</taxon>
        <taxon>Bacillati</taxon>
        <taxon>Mycoplasmatota</taxon>
        <taxon>Mollicutes</taxon>
        <taxon>Acholeplasmatales</taxon>
        <taxon>Acholeplasmataceae</taxon>
        <taxon>Candidatus Phytoplasma</taxon>
        <taxon>16SrI (Aster yellows group)</taxon>
    </lineage>
</organism>
<dbReference type="EMBL" id="BMZZ01000024">
    <property type="protein sequence ID" value="GFZ75554.1"/>
    <property type="molecule type" value="Genomic_DNA"/>
</dbReference>
<dbReference type="Proteomes" id="UP000677853">
    <property type="component" value="Unassembled WGS sequence"/>
</dbReference>
<sequence>MDKKQKIKKEFHEHCQCCGSYLGININDVYLNLFGFIMFSIIFFSCGILLLYSSLIVLLGYFFNVIIFNEEFFLILGFISVISLLLFFLIAKFMPKLLFEKIDYEKVEKE</sequence>
<keyword evidence="1" id="KW-1133">Transmembrane helix</keyword>
<accession>A0ABQ1EK32</accession>
<evidence type="ECO:0000313" key="2">
    <source>
        <dbReference type="EMBL" id="GFZ75554.1"/>
    </source>
</evidence>
<protein>
    <submittedName>
        <fullName evidence="2">Uncharacterized protein</fullName>
    </submittedName>
</protein>
<evidence type="ECO:0000313" key="3">
    <source>
        <dbReference type="Proteomes" id="UP000677853"/>
    </source>
</evidence>
<proteinExistence type="predicted"/>
<keyword evidence="3" id="KW-1185">Reference proteome</keyword>
<feature type="transmembrane region" description="Helical" evidence="1">
    <location>
        <begin position="72"/>
        <end position="91"/>
    </location>
</feature>
<dbReference type="RefSeq" id="WP_212775629.1">
    <property type="nucleotide sequence ID" value="NZ_BMZZ01000024.1"/>
</dbReference>
<keyword evidence="1" id="KW-0472">Membrane</keyword>
<gene>
    <name evidence="2" type="ORF">HPP_5120</name>
</gene>
<name>A0ABQ1EK32_9MOLU</name>
<reference evidence="2 3" key="1">
    <citation type="journal article" date="2021" name="J. Gen. Plant Pathol.">
        <title>Enrichment of phytoplasma genome DNA through a methyl-CpG binding domain-mediated method for efficient genome sequencing.</title>
        <authorList>
            <person name="Nijo T."/>
            <person name="Iwabuchi N."/>
            <person name="Tokuda R."/>
            <person name="Suzuki T."/>
            <person name="Matsumoto O."/>
            <person name="Miyazaki A."/>
            <person name="Maejima K."/>
            <person name="Oshima K."/>
            <person name="Namba S."/>
            <person name="Yamaji Y."/>
        </authorList>
    </citation>
    <scope>NUCLEOTIDE SEQUENCE [LARGE SCALE GENOMIC DNA]</scope>
    <source>
        <strain evidence="2 3">HP</strain>
    </source>
</reference>
<feature type="transmembrane region" description="Helical" evidence="1">
    <location>
        <begin position="29"/>
        <end position="52"/>
    </location>
</feature>
<evidence type="ECO:0000256" key="1">
    <source>
        <dbReference type="SAM" id="Phobius"/>
    </source>
</evidence>